<dbReference type="InterPro" id="IPR002213">
    <property type="entry name" value="UDP_glucos_trans"/>
</dbReference>
<comment type="similarity">
    <text evidence="1">Belongs to the UDP-glycosyltransferase family.</text>
</comment>
<evidence type="ECO:0000256" key="3">
    <source>
        <dbReference type="ARBA" id="ARBA00022679"/>
    </source>
</evidence>
<name>A0AAV6XHX3_9LAMI</name>
<dbReference type="PANTHER" id="PTHR48047:SF107">
    <property type="entry name" value="UDP-GLYCOSYLTRANSFERASE 92A1-LIKE"/>
    <property type="match status" value="1"/>
</dbReference>
<keyword evidence="2" id="KW-0328">Glycosyltransferase</keyword>
<evidence type="ECO:0000313" key="5">
    <source>
        <dbReference type="Proteomes" id="UP000826271"/>
    </source>
</evidence>
<reference evidence="4" key="1">
    <citation type="submission" date="2019-10" db="EMBL/GenBank/DDBJ databases">
        <authorList>
            <person name="Zhang R."/>
            <person name="Pan Y."/>
            <person name="Wang J."/>
            <person name="Ma R."/>
            <person name="Yu S."/>
        </authorList>
    </citation>
    <scope>NUCLEOTIDE SEQUENCE</scope>
    <source>
        <strain evidence="4">LA-IB0</strain>
        <tissue evidence="4">Leaf</tissue>
    </source>
</reference>
<sequence>MERGGGGGREEHIVMLPFMAQGHLIPFLALANKLINNYSHSFPRLKITIATTPLNARYLRSANNHNNDDIHIHILELPFNSSDHGLPSNTENTEALPLNQMVNLFHSSKSLQPSFQRFIQDAATPPLCIISDVFMGWATEVAQSCSTKNITFTTGGAYGTAAYLSLWKHLPHRRLHSDNNDHDYYFRLPGFPDSYTFHTTQLHHFLRNADGTDSWSKFFQPQIAHSLNSSGWLCNTAEDIEPFGLHALRKITNQLPLWCIGPLLPSNMMVTCRNHSRLIGKHTGREPGVSPEKCLQWLDSHSENSVLYISFGSQNTISPLQMMALAMGLEDSKRAFIWVIRPPVGFDLKGEGVGSIISKEEVKKVIEMVMGTEEEAEEMKRKAYKIGELMRAAVNVNESQKGSSLKAMDDFVAALLSNSQAHA</sequence>
<comment type="caution">
    <text evidence="4">The sequence shown here is derived from an EMBL/GenBank/DDBJ whole genome shotgun (WGS) entry which is preliminary data.</text>
</comment>
<dbReference type="GO" id="GO:0035251">
    <property type="term" value="F:UDP-glucosyltransferase activity"/>
    <property type="evidence" value="ECO:0007669"/>
    <property type="project" value="TreeGrafter"/>
</dbReference>
<dbReference type="AlphaFoldDB" id="A0AAV6XHX3"/>
<protein>
    <submittedName>
        <fullName evidence="4">Uncharacterized protein</fullName>
    </submittedName>
</protein>
<dbReference type="EMBL" id="WHWC01000007">
    <property type="protein sequence ID" value="KAG8378713.1"/>
    <property type="molecule type" value="Genomic_DNA"/>
</dbReference>
<evidence type="ECO:0000256" key="2">
    <source>
        <dbReference type="ARBA" id="ARBA00022676"/>
    </source>
</evidence>
<dbReference type="SUPFAM" id="SSF53756">
    <property type="entry name" value="UDP-Glycosyltransferase/glycogen phosphorylase"/>
    <property type="match status" value="1"/>
</dbReference>
<gene>
    <name evidence="4" type="ORF">BUALT_Bualt07G0013900</name>
</gene>
<evidence type="ECO:0000313" key="4">
    <source>
        <dbReference type="EMBL" id="KAG8378713.1"/>
    </source>
</evidence>
<keyword evidence="5" id="KW-1185">Reference proteome</keyword>
<keyword evidence="3" id="KW-0808">Transferase</keyword>
<dbReference type="CDD" id="cd03784">
    <property type="entry name" value="GT1_Gtf-like"/>
    <property type="match status" value="1"/>
</dbReference>
<dbReference type="Gene3D" id="3.40.50.2000">
    <property type="entry name" value="Glycogen Phosphorylase B"/>
    <property type="match status" value="4"/>
</dbReference>
<dbReference type="Proteomes" id="UP000826271">
    <property type="component" value="Unassembled WGS sequence"/>
</dbReference>
<dbReference type="PANTHER" id="PTHR48047">
    <property type="entry name" value="GLYCOSYLTRANSFERASE"/>
    <property type="match status" value="1"/>
</dbReference>
<dbReference type="FunFam" id="3.40.50.2000:FF:000103">
    <property type="entry name" value="Glycosyltransferase"/>
    <property type="match status" value="1"/>
</dbReference>
<proteinExistence type="inferred from homology"/>
<accession>A0AAV6XHX3</accession>
<evidence type="ECO:0000256" key="1">
    <source>
        <dbReference type="ARBA" id="ARBA00009995"/>
    </source>
</evidence>
<organism evidence="4 5">
    <name type="scientific">Buddleja alternifolia</name>
    <dbReference type="NCBI Taxonomy" id="168488"/>
    <lineage>
        <taxon>Eukaryota</taxon>
        <taxon>Viridiplantae</taxon>
        <taxon>Streptophyta</taxon>
        <taxon>Embryophyta</taxon>
        <taxon>Tracheophyta</taxon>
        <taxon>Spermatophyta</taxon>
        <taxon>Magnoliopsida</taxon>
        <taxon>eudicotyledons</taxon>
        <taxon>Gunneridae</taxon>
        <taxon>Pentapetalae</taxon>
        <taxon>asterids</taxon>
        <taxon>lamiids</taxon>
        <taxon>Lamiales</taxon>
        <taxon>Scrophulariaceae</taxon>
        <taxon>Buddlejeae</taxon>
        <taxon>Buddleja</taxon>
    </lineage>
</organism>